<protein>
    <submittedName>
        <fullName evidence="1">Uncharacterized protein</fullName>
    </submittedName>
</protein>
<dbReference type="AlphaFoldDB" id="A0A165ZBH8"/>
<organism evidence="1 2">
    <name type="scientific">Sistotremastrum suecicum HHB10207 ss-3</name>
    <dbReference type="NCBI Taxonomy" id="1314776"/>
    <lineage>
        <taxon>Eukaryota</taxon>
        <taxon>Fungi</taxon>
        <taxon>Dikarya</taxon>
        <taxon>Basidiomycota</taxon>
        <taxon>Agaricomycotina</taxon>
        <taxon>Agaricomycetes</taxon>
        <taxon>Sistotremastrales</taxon>
        <taxon>Sistotremastraceae</taxon>
        <taxon>Sistotremastrum</taxon>
    </lineage>
</organism>
<gene>
    <name evidence="1" type="ORF">SISSUDRAFT_1053307</name>
</gene>
<evidence type="ECO:0000313" key="1">
    <source>
        <dbReference type="EMBL" id="KZT34136.1"/>
    </source>
</evidence>
<sequence>MTRPALGSGSAPLLCVVSVVFLGWSFEGNVSGTLITCSTLQLIVGSRRVMI</sequence>
<name>A0A165ZBH8_9AGAM</name>
<accession>A0A165ZBH8</accession>
<dbReference type="EMBL" id="KV428198">
    <property type="protein sequence ID" value="KZT34136.1"/>
    <property type="molecule type" value="Genomic_DNA"/>
</dbReference>
<keyword evidence="2" id="KW-1185">Reference proteome</keyword>
<proteinExistence type="predicted"/>
<evidence type="ECO:0000313" key="2">
    <source>
        <dbReference type="Proteomes" id="UP000076798"/>
    </source>
</evidence>
<reference evidence="1 2" key="1">
    <citation type="journal article" date="2016" name="Mol. Biol. Evol.">
        <title>Comparative Genomics of Early-Diverging Mushroom-Forming Fungi Provides Insights into the Origins of Lignocellulose Decay Capabilities.</title>
        <authorList>
            <person name="Nagy L.G."/>
            <person name="Riley R."/>
            <person name="Tritt A."/>
            <person name="Adam C."/>
            <person name="Daum C."/>
            <person name="Floudas D."/>
            <person name="Sun H."/>
            <person name="Yadav J.S."/>
            <person name="Pangilinan J."/>
            <person name="Larsson K.H."/>
            <person name="Matsuura K."/>
            <person name="Barry K."/>
            <person name="Labutti K."/>
            <person name="Kuo R."/>
            <person name="Ohm R.A."/>
            <person name="Bhattacharya S.S."/>
            <person name="Shirouzu T."/>
            <person name="Yoshinaga Y."/>
            <person name="Martin F.M."/>
            <person name="Grigoriev I.V."/>
            <person name="Hibbett D.S."/>
        </authorList>
    </citation>
    <scope>NUCLEOTIDE SEQUENCE [LARGE SCALE GENOMIC DNA]</scope>
    <source>
        <strain evidence="1 2">HHB10207 ss-3</strain>
    </source>
</reference>
<dbReference type="Proteomes" id="UP000076798">
    <property type="component" value="Unassembled WGS sequence"/>
</dbReference>